<dbReference type="Pfam" id="PF04002">
    <property type="entry name" value="RadC"/>
    <property type="match status" value="1"/>
</dbReference>
<dbReference type="AlphaFoldDB" id="E0ID84"/>
<dbReference type="InterPro" id="IPR037518">
    <property type="entry name" value="MPN"/>
</dbReference>
<protein>
    <submittedName>
        <fullName evidence="8">DNA repair protein RadC</fullName>
    </submittedName>
</protein>
<dbReference type="InterPro" id="IPR020891">
    <property type="entry name" value="UPF0758_CS"/>
</dbReference>
<dbReference type="GO" id="GO:0008237">
    <property type="term" value="F:metallopeptidase activity"/>
    <property type="evidence" value="ECO:0007669"/>
    <property type="project" value="UniProtKB-KW"/>
</dbReference>
<sequence length="165" mass="18346">MKEAIVSKSRQNYDKKLPAKRIQILSLRMVRESSTIFFPNRVIRSPKDAANLFRQFIGDLDREQFCILCLNTKNEPTALHTVSIGTLNASLVHPRETFKLAILANAASIIACHNHPSGQPDPSSEDIAITERLRDSGTLLGIELLDHLVLGDGITLVSMKERGLM</sequence>
<dbReference type="PROSITE" id="PS50249">
    <property type="entry name" value="MPN"/>
    <property type="match status" value="1"/>
</dbReference>
<dbReference type="PROSITE" id="PS01302">
    <property type="entry name" value="UPF0758"/>
    <property type="match status" value="1"/>
</dbReference>
<gene>
    <name evidence="8" type="ORF">PaecuDRAFT_3586</name>
</gene>
<keyword evidence="5" id="KW-0862">Zinc</keyword>
<evidence type="ECO:0000256" key="4">
    <source>
        <dbReference type="ARBA" id="ARBA00022801"/>
    </source>
</evidence>
<keyword evidence="6" id="KW-0482">Metalloprotease</keyword>
<name>E0ID84_9BACL</name>
<dbReference type="GO" id="GO:0006508">
    <property type="term" value="P:proteolysis"/>
    <property type="evidence" value="ECO:0007669"/>
    <property type="project" value="UniProtKB-KW"/>
</dbReference>
<dbReference type="RefSeq" id="WP_006039574.1">
    <property type="nucleotide sequence ID" value="NZ_AEDD01000010.1"/>
</dbReference>
<proteinExistence type="inferred from homology"/>
<accession>E0ID84</accession>
<dbReference type="InterPro" id="IPR001405">
    <property type="entry name" value="UPF0758"/>
</dbReference>
<keyword evidence="3" id="KW-0479">Metal-binding</keyword>
<dbReference type="CDD" id="cd08071">
    <property type="entry name" value="MPN_DUF2466"/>
    <property type="match status" value="1"/>
</dbReference>
<dbReference type="STRING" id="717606.PaecuDRAFT_3586"/>
<keyword evidence="2" id="KW-0645">Protease</keyword>
<reference evidence="8 9" key="1">
    <citation type="submission" date="2010-07" db="EMBL/GenBank/DDBJ databases">
        <title>The draft genome of Paenibacillus curdlanolyticus YK9.</title>
        <authorList>
            <consortium name="US DOE Joint Genome Institute (JGI-PGF)"/>
            <person name="Lucas S."/>
            <person name="Copeland A."/>
            <person name="Lapidus A."/>
            <person name="Cheng J.-F."/>
            <person name="Bruce D."/>
            <person name="Goodwin L."/>
            <person name="Pitluck S."/>
            <person name="Land M.L."/>
            <person name="Hauser L."/>
            <person name="Chang Y.-J."/>
            <person name="Jeffries C."/>
            <person name="Anderson I.J."/>
            <person name="Johnson E."/>
            <person name="Loganathan U."/>
            <person name="Mulhopadhyay B."/>
            <person name="Kyrpides N."/>
            <person name="Woyke T.J."/>
        </authorList>
    </citation>
    <scope>NUCLEOTIDE SEQUENCE [LARGE SCALE GENOMIC DNA]</scope>
    <source>
        <strain evidence="8 9">YK9</strain>
    </source>
</reference>
<dbReference type="PANTHER" id="PTHR30471">
    <property type="entry name" value="DNA REPAIR PROTEIN RADC"/>
    <property type="match status" value="1"/>
</dbReference>
<dbReference type="eggNOG" id="COG2003">
    <property type="taxonomic scope" value="Bacteria"/>
</dbReference>
<evidence type="ECO:0000259" key="7">
    <source>
        <dbReference type="PROSITE" id="PS50249"/>
    </source>
</evidence>
<organism evidence="8 9">
    <name type="scientific">Paenibacillus curdlanolyticus YK9</name>
    <dbReference type="NCBI Taxonomy" id="717606"/>
    <lineage>
        <taxon>Bacteria</taxon>
        <taxon>Bacillati</taxon>
        <taxon>Bacillota</taxon>
        <taxon>Bacilli</taxon>
        <taxon>Bacillales</taxon>
        <taxon>Paenibacillaceae</taxon>
        <taxon>Paenibacillus</taxon>
    </lineage>
</organism>
<evidence type="ECO:0000313" key="9">
    <source>
        <dbReference type="Proteomes" id="UP000005387"/>
    </source>
</evidence>
<keyword evidence="9" id="KW-1185">Reference proteome</keyword>
<evidence type="ECO:0000256" key="2">
    <source>
        <dbReference type="ARBA" id="ARBA00022670"/>
    </source>
</evidence>
<comment type="similarity">
    <text evidence="1">Belongs to the UPF0758 family.</text>
</comment>
<dbReference type="PANTHER" id="PTHR30471:SF3">
    <property type="entry name" value="UPF0758 PROTEIN YEES-RELATED"/>
    <property type="match status" value="1"/>
</dbReference>
<keyword evidence="4" id="KW-0378">Hydrolase</keyword>
<evidence type="ECO:0000256" key="1">
    <source>
        <dbReference type="ARBA" id="ARBA00010243"/>
    </source>
</evidence>
<evidence type="ECO:0000256" key="6">
    <source>
        <dbReference type="ARBA" id="ARBA00023049"/>
    </source>
</evidence>
<dbReference type="Proteomes" id="UP000005387">
    <property type="component" value="Unassembled WGS sequence"/>
</dbReference>
<dbReference type="GO" id="GO:0046872">
    <property type="term" value="F:metal ion binding"/>
    <property type="evidence" value="ECO:0007669"/>
    <property type="project" value="UniProtKB-KW"/>
</dbReference>
<dbReference type="InterPro" id="IPR025657">
    <property type="entry name" value="RadC_JAB"/>
</dbReference>
<dbReference type="Gene3D" id="3.40.140.10">
    <property type="entry name" value="Cytidine Deaminase, domain 2"/>
    <property type="match status" value="1"/>
</dbReference>
<evidence type="ECO:0000256" key="3">
    <source>
        <dbReference type="ARBA" id="ARBA00022723"/>
    </source>
</evidence>
<dbReference type="EMBL" id="AEDD01000010">
    <property type="protein sequence ID" value="EFM09539.1"/>
    <property type="molecule type" value="Genomic_DNA"/>
</dbReference>
<evidence type="ECO:0000313" key="8">
    <source>
        <dbReference type="EMBL" id="EFM09539.1"/>
    </source>
</evidence>
<evidence type="ECO:0000256" key="5">
    <source>
        <dbReference type="ARBA" id="ARBA00022833"/>
    </source>
</evidence>
<feature type="domain" description="MPN" evidence="7">
    <location>
        <begin position="42"/>
        <end position="165"/>
    </location>
</feature>
<dbReference type="OrthoDB" id="9804482at2"/>